<dbReference type="HAMAP" id="MF_00306">
    <property type="entry name" value="SRP54"/>
    <property type="match status" value="1"/>
</dbReference>
<dbReference type="InterPro" id="IPR004780">
    <property type="entry name" value="SRP"/>
</dbReference>
<dbReference type="InterPro" id="IPR013822">
    <property type="entry name" value="Signal_recog_particl_SRP54_hlx"/>
</dbReference>
<dbReference type="OrthoDB" id="9804720at2"/>
<dbReference type="STRING" id="679200.HMPREF9333_00729"/>
<dbReference type="GO" id="GO:0003924">
    <property type="term" value="F:GTPase activity"/>
    <property type="evidence" value="ECO:0007669"/>
    <property type="project" value="UniProtKB-UniRule"/>
</dbReference>
<dbReference type="AlphaFoldDB" id="G5GGN9"/>
<comment type="caution">
    <text evidence="11">The sequence shown here is derived from an EMBL/GenBank/DDBJ whole genome shotgun (WGS) entry which is preliminary data.</text>
</comment>
<dbReference type="PANTHER" id="PTHR11564:SF5">
    <property type="entry name" value="SIGNAL RECOGNITION PARTICLE SUBUNIT SRP54"/>
    <property type="match status" value="1"/>
</dbReference>
<dbReference type="SUPFAM" id="SSF52540">
    <property type="entry name" value="P-loop containing nucleoside triphosphate hydrolases"/>
    <property type="match status" value="1"/>
</dbReference>
<keyword evidence="2 9" id="KW-0547">Nucleotide-binding</keyword>
<dbReference type="EMBL" id="ACZL01000012">
    <property type="protein sequence ID" value="EHI56199.1"/>
    <property type="molecule type" value="Genomic_DNA"/>
</dbReference>
<dbReference type="Gene3D" id="1.10.260.30">
    <property type="entry name" value="Signal recognition particle, SRP54 subunit, M-domain"/>
    <property type="match status" value="1"/>
</dbReference>
<dbReference type="Gene3D" id="1.20.120.140">
    <property type="entry name" value="Signal recognition particle SRP54, nucleotide-binding domain"/>
    <property type="match status" value="1"/>
</dbReference>
<dbReference type="GO" id="GO:0006614">
    <property type="term" value="P:SRP-dependent cotranslational protein targeting to membrane"/>
    <property type="evidence" value="ECO:0007669"/>
    <property type="project" value="InterPro"/>
</dbReference>
<dbReference type="Gene3D" id="3.40.50.300">
    <property type="entry name" value="P-loop containing nucleotide triphosphate hydrolases"/>
    <property type="match status" value="1"/>
</dbReference>
<keyword evidence="3 9" id="KW-0378">Hydrolase</keyword>
<comment type="subcellular location">
    <subcellularLocation>
        <location evidence="9">Cytoplasm</location>
    </subcellularLocation>
    <text evidence="9">The SRP-RNC complex is targeted to the cytoplasmic membrane.</text>
</comment>
<evidence type="ECO:0000256" key="7">
    <source>
        <dbReference type="ARBA" id="ARBA00023274"/>
    </source>
</evidence>
<keyword evidence="6 9" id="KW-0733">Signal recognition particle</keyword>
<evidence type="ECO:0000256" key="8">
    <source>
        <dbReference type="ARBA" id="ARBA00048027"/>
    </source>
</evidence>
<dbReference type="InterPro" id="IPR004125">
    <property type="entry name" value="Signal_recog_particle_SRP54_M"/>
</dbReference>
<reference evidence="11 12" key="1">
    <citation type="submission" date="2011-08" db="EMBL/GenBank/DDBJ databases">
        <title>The Genome Sequence of Johnsonella ignava ATCC 51276.</title>
        <authorList>
            <consortium name="The Broad Institute Genome Sequencing Platform"/>
            <person name="Earl A."/>
            <person name="Ward D."/>
            <person name="Feldgarden M."/>
            <person name="Gevers D."/>
            <person name="Izard J."/>
            <person name="Blanton J.M."/>
            <person name="Baranova O.V."/>
            <person name="Dewhirst F.E."/>
            <person name="Young S.K."/>
            <person name="Zeng Q."/>
            <person name="Gargeya S."/>
            <person name="Fitzgerald M."/>
            <person name="Haas B."/>
            <person name="Abouelleil A."/>
            <person name="Alvarado L."/>
            <person name="Arachchi H.M."/>
            <person name="Berlin A."/>
            <person name="Brown A."/>
            <person name="Chapman S.B."/>
            <person name="Chen Z."/>
            <person name="Dunbar C."/>
            <person name="Freedman E."/>
            <person name="Gearin G."/>
            <person name="Gellesch M."/>
            <person name="Goldberg J."/>
            <person name="Griggs A."/>
            <person name="Gujja S."/>
            <person name="Heiman D."/>
            <person name="Howarth C."/>
            <person name="Larson L."/>
            <person name="Lui A."/>
            <person name="MacDonald P.J.P."/>
            <person name="Montmayeur A."/>
            <person name="Murphy C."/>
            <person name="Neiman D."/>
            <person name="Pearson M."/>
            <person name="Priest M."/>
            <person name="Roberts A."/>
            <person name="Saif S."/>
            <person name="Shea T."/>
            <person name="Shenoy N."/>
            <person name="Sisk P."/>
            <person name="Stolte C."/>
            <person name="Sykes S."/>
            <person name="Wortman J."/>
            <person name="Nusbaum C."/>
            <person name="Birren B."/>
        </authorList>
    </citation>
    <scope>NUCLEOTIDE SEQUENCE [LARGE SCALE GENOMIC DNA]</scope>
    <source>
        <strain evidence="11 12">ATCC 51276</strain>
    </source>
</reference>
<evidence type="ECO:0000256" key="2">
    <source>
        <dbReference type="ARBA" id="ARBA00022741"/>
    </source>
</evidence>
<sequence>MAFESLSEKLQNIFKSLRGKGKLSEADVKAALKEVRMALLEADVNFKVVKKFVADIQERAVGTEVLESLTPAQHVIKIVNEELIKLIGSETKEIIMQPQGEITVIMMAGLQGAGKTTTAAKLAGKLKSKGNTPLLVACDVYRPAAVEQLKINGEKQNIPVFSMGNNLSPVDIAKAALEHAKKNHNNILILDTAGRLHIDEKMMDELADIKKNINVNQTLLVVDAMTGQDAVNVAESFNDKIELDGIIVTKLDGDTRGGAALSIKAVTGKPILYVGMGEKLSDLEVFHPDRMAGRILGMGDILSLIEKAEAEMDADKVKQISRKLQKAEFDFNDFLEQLQQIKKMGDLGGILNMLPGIGGMNLPAGGLQPDEKQFSRVEAIILSMNVKERTDPAVLNPSRKNRIAKGAGVNISEVNRIVKQFEQMKKMMKQFSGMTGGKRKGGGFGGLFGGGKFRFPI</sequence>
<gene>
    <name evidence="9" type="primary">ffh</name>
    <name evidence="11" type="ORF">HMPREF9333_00729</name>
</gene>
<dbReference type="PROSITE" id="PS00300">
    <property type="entry name" value="SRP54"/>
    <property type="match status" value="1"/>
</dbReference>
<feature type="domain" description="SRP54-type proteins GTP-binding" evidence="10">
    <location>
        <begin position="270"/>
        <end position="283"/>
    </location>
</feature>
<evidence type="ECO:0000256" key="4">
    <source>
        <dbReference type="ARBA" id="ARBA00022884"/>
    </source>
</evidence>
<proteinExistence type="inferred from homology"/>
<dbReference type="FunFam" id="3.40.50.300:FF:000022">
    <property type="entry name" value="Signal recognition particle 54 kDa subunit"/>
    <property type="match status" value="1"/>
</dbReference>
<feature type="binding site" evidence="9">
    <location>
        <begin position="249"/>
        <end position="252"/>
    </location>
    <ligand>
        <name>GTP</name>
        <dbReference type="ChEBI" id="CHEBI:37565"/>
    </ligand>
</feature>
<comment type="catalytic activity">
    <reaction evidence="8 9">
        <text>GTP + H2O = GDP + phosphate + H(+)</text>
        <dbReference type="Rhea" id="RHEA:19669"/>
        <dbReference type="ChEBI" id="CHEBI:15377"/>
        <dbReference type="ChEBI" id="CHEBI:15378"/>
        <dbReference type="ChEBI" id="CHEBI:37565"/>
        <dbReference type="ChEBI" id="CHEBI:43474"/>
        <dbReference type="ChEBI" id="CHEBI:58189"/>
        <dbReference type="EC" id="3.6.5.4"/>
    </reaction>
</comment>
<comment type="function">
    <text evidence="9">Involved in targeting and insertion of nascent membrane proteins into the cytoplasmic membrane. Binds to the hydrophobic signal sequence of the ribosome-nascent chain (RNC) as it emerges from the ribosomes. The SRP-RNC complex is then targeted to the cytoplasmic membrane where it interacts with the SRP receptor FtsY.</text>
</comment>
<evidence type="ECO:0000313" key="12">
    <source>
        <dbReference type="Proteomes" id="UP000003011"/>
    </source>
</evidence>
<evidence type="ECO:0000259" key="10">
    <source>
        <dbReference type="PROSITE" id="PS00300"/>
    </source>
</evidence>
<dbReference type="GO" id="GO:0005525">
    <property type="term" value="F:GTP binding"/>
    <property type="evidence" value="ECO:0007669"/>
    <property type="project" value="UniProtKB-UniRule"/>
</dbReference>
<keyword evidence="4 9" id="KW-0694">RNA-binding</keyword>
<dbReference type="SUPFAM" id="SSF47446">
    <property type="entry name" value="Signal peptide-binding domain"/>
    <property type="match status" value="1"/>
</dbReference>
<keyword evidence="5 9" id="KW-0342">GTP-binding</keyword>
<keyword evidence="9" id="KW-0963">Cytoplasm</keyword>
<dbReference type="GO" id="GO:0048500">
    <property type="term" value="C:signal recognition particle"/>
    <property type="evidence" value="ECO:0007669"/>
    <property type="project" value="UniProtKB-UniRule"/>
</dbReference>
<feature type="binding site" evidence="9">
    <location>
        <begin position="191"/>
        <end position="195"/>
    </location>
    <ligand>
        <name>GTP</name>
        <dbReference type="ChEBI" id="CHEBI:37565"/>
    </ligand>
</feature>
<comment type="subunit">
    <text evidence="9">Part of the signal recognition particle protein translocation system, which is composed of SRP and FtsY.</text>
</comment>
<evidence type="ECO:0000256" key="5">
    <source>
        <dbReference type="ARBA" id="ARBA00023134"/>
    </source>
</evidence>
<dbReference type="InterPro" id="IPR003593">
    <property type="entry name" value="AAA+_ATPase"/>
</dbReference>
<comment type="domain">
    <text evidence="9">Composed of three domains: the N-terminal N domain, which is responsible for interactions with the ribosome, the central G domain, which binds GTP, and the C-terminal M domain, which binds the RNA and the signal sequence of the RNC.</text>
</comment>
<evidence type="ECO:0000256" key="3">
    <source>
        <dbReference type="ARBA" id="ARBA00022801"/>
    </source>
</evidence>
<keyword evidence="7 9" id="KW-0687">Ribonucleoprotein</keyword>
<dbReference type="RefSeq" id="WP_005539913.1">
    <property type="nucleotide sequence ID" value="NZ_JH378830.1"/>
</dbReference>
<dbReference type="SMART" id="SM00382">
    <property type="entry name" value="AAA"/>
    <property type="match status" value="1"/>
</dbReference>
<protein>
    <recommendedName>
        <fullName evidence="9">Signal recognition particle protein</fullName>
        <ecNumber evidence="9">3.6.5.4</ecNumber>
    </recommendedName>
    <alternativeName>
        <fullName evidence="9">Fifty-four homolog</fullName>
    </alternativeName>
</protein>
<dbReference type="InterPro" id="IPR000897">
    <property type="entry name" value="SRP54_GTPase_dom"/>
</dbReference>
<dbReference type="GO" id="GO:0008312">
    <property type="term" value="F:7S RNA binding"/>
    <property type="evidence" value="ECO:0007669"/>
    <property type="project" value="InterPro"/>
</dbReference>
<feature type="binding site" evidence="9">
    <location>
        <begin position="109"/>
        <end position="116"/>
    </location>
    <ligand>
        <name>GTP</name>
        <dbReference type="ChEBI" id="CHEBI:37565"/>
    </ligand>
</feature>
<organism evidence="11 12">
    <name type="scientific">Johnsonella ignava ATCC 51276</name>
    <dbReference type="NCBI Taxonomy" id="679200"/>
    <lineage>
        <taxon>Bacteria</taxon>
        <taxon>Bacillati</taxon>
        <taxon>Bacillota</taxon>
        <taxon>Clostridia</taxon>
        <taxon>Lachnospirales</taxon>
        <taxon>Lachnospiraceae</taxon>
        <taxon>Johnsonella</taxon>
    </lineage>
</organism>
<dbReference type="PANTHER" id="PTHR11564">
    <property type="entry name" value="SIGNAL RECOGNITION PARTICLE 54K PROTEIN SRP54"/>
    <property type="match status" value="1"/>
</dbReference>
<evidence type="ECO:0000256" key="9">
    <source>
        <dbReference type="HAMAP-Rule" id="MF_00306"/>
    </source>
</evidence>
<dbReference type="CDD" id="cd18539">
    <property type="entry name" value="SRP_G"/>
    <property type="match status" value="1"/>
</dbReference>
<dbReference type="SMART" id="SM00963">
    <property type="entry name" value="SRP54_N"/>
    <property type="match status" value="1"/>
</dbReference>
<dbReference type="Pfam" id="PF02978">
    <property type="entry name" value="SRP_SPB"/>
    <property type="match status" value="1"/>
</dbReference>
<evidence type="ECO:0000313" key="11">
    <source>
        <dbReference type="EMBL" id="EHI56199.1"/>
    </source>
</evidence>
<dbReference type="Pfam" id="PF02881">
    <property type="entry name" value="SRP54_N"/>
    <property type="match status" value="1"/>
</dbReference>
<dbReference type="InterPro" id="IPR027417">
    <property type="entry name" value="P-loop_NTPase"/>
</dbReference>
<dbReference type="InterPro" id="IPR036891">
    <property type="entry name" value="Signal_recog_part_SRP54_M_sf"/>
</dbReference>
<dbReference type="HOGENOM" id="CLU_009301_6_0_9"/>
<dbReference type="Proteomes" id="UP000003011">
    <property type="component" value="Unassembled WGS sequence"/>
</dbReference>
<accession>G5GGN9</accession>
<dbReference type="InterPro" id="IPR042101">
    <property type="entry name" value="SRP54_N_sf"/>
</dbReference>
<dbReference type="InterPro" id="IPR022941">
    <property type="entry name" value="SRP54"/>
</dbReference>
<evidence type="ECO:0000256" key="1">
    <source>
        <dbReference type="ARBA" id="ARBA00005450"/>
    </source>
</evidence>
<name>G5GGN9_9FIRM</name>
<dbReference type="eggNOG" id="COG0541">
    <property type="taxonomic scope" value="Bacteria"/>
</dbReference>
<dbReference type="SMART" id="SM00962">
    <property type="entry name" value="SRP54"/>
    <property type="match status" value="1"/>
</dbReference>
<dbReference type="EC" id="3.6.5.4" evidence="9"/>
<dbReference type="PATRIC" id="fig|679200.3.peg.768"/>
<dbReference type="Pfam" id="PF00448">
    <property type="entry name" value="SRP54"/>
    <property type="match status" value="1"/>
</dbReference>
<comment type="similarity">
    <text evidence="1 9">Belongs to the GTP-binding SRP family. SRP54 subfamily.</text>
</comment>
<keyword evidence="12" id="KW-1185">Reference proteome</keyword>
<evidence type="ECO:0000256" key="6">
    <source>
        <dbReference type="ARBA" id="ARBA00023135"/>
    </source>
</evidence>
<dbReference type="NCBIfam" id="TIGR00959">
    <property type="entry name" value="ffh"/>
    <property type="match status" value="1"/>
</dbReference>